<dbReference type="InterPro" id="IPR030390">
    <property type="entry name" value="MeTrfase_TrmA_AS"/>
</dbReference>
<name>A0A9D1K0V1_9FIRM</name>
<dbReference type="PANTHER" id="PTHR11061:SF30">
    <property type="entry name" value="TRNA (URACIL(54)-C(5))-METHYLTRANSFERASE"/>
    <property type="match status" value="1"/>
</dbReference>
<dbReference type="FunFam" id="3.40.50.150:FF:000009">
    <property type="entry name" value="23S rRNA (Uracil(1939)-C(5))-methyltransferase RlmD"/>
    <property type="match status" value="1"/>
</dbReference>
<dbReference type="Gene3D" id="2.40.50.1070">
    <property type="match status" value="1"/>
</dbReference>
<dbReference type="Gene3D" id="3.40.50.150">
    <property type="entry name" value="Vaccinia Virus protein VP39"/>
    <property type="match status" value="1"/>
</dbReference>
<evidence type="ECO:0000256" key="2">
    <source>
        <dbReference type="ARBA" id="ARBA00022679"/>
    </source>
</evidence>
<dbReference type="SUPFAM" id="SSF53335">
    <property type="entry name" value="S-adenosyl-L-methionine-dependent methyltransferases"/>
    <property type="match status" value="1"/>
</dbReference>
<keyword evidence="3 4" id="KW-0949">S-adenosyl-L-methionine</keyword>
<evidence type="ECO:0000256" key="4">
    <source>
        <dbReference type="PROSITE-ProRule" id="PRU01024"/>
    </source>
</evidence>
<evidence type="ECO:0000313" key="7">
    <source>
        <dbReference type="EMBL" id="HIS78039.1"/>
    </source>
</evidence>
<organism evidence="7 8">
    <name type="scientific">Candidatus Caccousia stercoris</name>
    <dbReference type="NCBI Taxonomy" id="2840723"/>
    <lineage>
        <taxon>Bacteria</taxon>
        <taxon>Bacillati</taxon>
        <taxon>Bacillota</taxon>
        <taxon>Clostridia</taxon>
        <taxon>Eubacteriales</taxon>
        <taxon>Oscillospiraceae</taxon>
        <taxon>Oscillospiraceae incertae sedis</taxon>
        <taxon>Candidatus Caccousia</taxon>
    </lineage>
</organism>
<dbReference type="PROSITE" id="PS01230">
    <property type="entry name" value="TRMA_1"/>
    <property type="match status" value="1"/>
</dbReference>
<gene>
    <name evidence="7" type="primary">rlmD</name>
    <name evidence="7" type="ORF">IAD03_01585</name>
</gene>
<dbReference type="FunFam" id="2.40.50.1070:FF:000003">
    <property type="entry name" value="23S rRNA (Uracil-5-)-methyltransferase RumA"/>
    <property type="match status" value="1"/>
</dbReference>
<dbReference type="AlphaFoldDB" id="A0A9D1K0V1"/>
<keyword evidence="2 4" id="KW-0808">Transferase</keyword>
<feature type="binding site" evidence="4">
    <location>
        <position position="287"/>
    </location>
    <ligand>
        <name>S-adenosyl-L-methionine</name>
        <dbReference type="ChEBI" id="CHEBI:59789"/>
    </ligand>
</feature>
<protein>
    <submittedName>
        <fullName evidence="7">23S rRNA (Uracil(1939)-C(5))-methyltransferase RlmD</fullName>
        <ecNumber evidence="7">2.1.1.190</ecNumber>
    </submittedName>
</protein>
<dbReference type="EC" id="2.1.1.190" evidence="7"/>
<evidence type="ECO:0000313" key="8">
    <source>
        <dbReference type="Proteomes" id="UP000824141"/>
    </source>
</evidence>
<feature type="active site" evidence="5">
    <location>
        <position position="383"/>
    </location>
</feature>
<feature type="binding site" evidence="4">
    <location>
        <position position="308"/>
    </location>
    <ligand>
        <name>S-adenosyl-L-methionine</name>
        <dbReference type="ChEBI" id="CHEBI:59789"/>
    </ligand>
</feature>
<dbReference type="Proteomes" id="UP000824141">
    <property type="component" value="Unassembled WGS sequence"/>
</dbReference>
<reference evidence="7" key="1">
    <citation type="submission" date="2020-10" db="EMBL/GenBank/DDBJ databases">
        <authorList>
            <person name="Gilroy R."/>
        </authorList>
    </citation>
    <scope>NUCLEOTIDE SEQUENCE</scope>
    <source>
        <strain evidence="7">6086</strain>
    </source>
</reference>
<comment type="similarity">
    <text evidence="4">Belongs to the class I-like SAM-binding methyltransferase superfamily. RNA M5U methyltransferase family.</text>
</comment>
<feature type="active site" description="Nucleophile" evidence="4">
    <location>
        <position position="383"/>
    </location>
</feature>
<proteinExistence type="inferred from homology"/>
<dbReference type="NCBIfam" id="TIGR00479">
    <property type="entry name" value="rumA"/>
    <property type="match status" value="1"/>
</dbReference>
<dbReference type="CDD" id="cd02440">
    <property type="entry name" value="AdoMet_MTases"/>
    <property type="match status" value="1"/>
</dbReference>
<evidence type="ECO:0000256" key="6">
    <source>
        <dbReference type="SAM" id="MobiDB-lite"/>
    </source>
</evidence>
<keyword evidence="1 4" id="KW-0489">Methyltransferase</keyword>
<dbReference type="PROSITE" id="PS51687">
    <property type="entry name" value="SAM_MT_RNA_M5U"/>
    <property type="match status" value="1"/>
</dbReference>
<dbReference type="Pfam" id="PF05958">
    <property type="entry name" value="tRNA_U5-meth_tr"/>
    <property type="match status" value="1"/>
</dbReference>
<evidence type="ECO:0000256" key="3">
    <source>
        <dbReference type="ARBA" id="ARBA00022691"/>
    </source>
</evidence>
<dbReference type="EMBL" id="DVJM01000022">
    <property type="protein sequence ID" value="HIS78039.1"/>
    <property type="molecule type" value="Genomic_DNA"/>
</dbReference>
<feature type="binding site" evidence="4">
    <location>
        <position position="258"/>
    </location>
    <ligand>
        <name>S-adenosyl-L-methionine</name>
        <dbReference type="ChEBI" id="CHEBI:59789"/>
    </ligand>
</feature>
<feature type="region of interest" description="Disordered" evidence="6">
    <location>
        <begin position="1"/>
        <end position="54"/>
    </location>
</feature>
<accession>A0A9D1K0V1</accession>
<dbReference type="GO" id="GO:0070041">
    <property type="term" value="F:rRNA (uridine-C5-)-methyltransferase activity"/>
    <property type="evidence" value="ECO:0007669"/>
    <property type="project" value="TreeGrafter"/>
</dbReference>
<evidence type="ECO:0000256" key="5">
    <source>
        <dbReference type="PROSITE-ProRule" id="PRU10015"/>
    </source>
</evidence>
<dbReference type="InterPro" id="IPR010280">
    <property type="entry name" value="U5_MeTrfase_fam"/>
</dbReference>
<comment type="caution">
    <text evidence="7">The sequence shown here is derived from an EMBL/GenBank/DDBJ whole genome shotgun (WGS) entry which is preliminary data.</text>
</comment>
<evidence type="ECO:0000256" key="1">
    <source>
        <dbReference type="ARBA" id="ARBA00022603"/>
    </source>
</evidence>
<feature type="binding site" evidence="4">
    <location>
        <position position="356"/>
    </location>
    <ligand>
        <name>S-adenosyl-L-methionine</name>
        <dbReference type="ChEBI" id="CHEBI:59789"/>
    </ligand>
</feature>
<dbReference type="InterPro" id="IPR029063">
    <property type="entry name" value="SAM-dependent_MTases_sf"/>
</dbReference>
<dbReference type="PANTHER" id="PTHR11061">
    <property type="entry name" value="RNA M5U METHYLTRANSFERASE"/>
    <property type="match status" value="1"/>
</dbReference>
<reference evidence="7" key="2">
    <citation type="journal article" date="2021" name="PeerJ">
        <title>Extensive microbial diversity within the chicken gut microbiome revealed by metagenomics and culture.</title>
        <authorList>
            <person name="Gilroy R."/>
            <person name="Ravi A."/>
            <person name="Getino M."/>
            <person name="Pursley I."/>
            <person name="Horton D.L."/>
            <person name="Alikhan N.F."/>
            <person name="Baker D."/>
            <person name="Gharbi K."/>
            <person name="Hall N."/>
            <person name="Watson M."/>
            <person name="Adriaenssens E.M."/>
            <person name="Foster-Nyarko E."/>
            <person name="Jarju S."/>
            <person name="Secka A."/>
            <person name="Antonio M."/>
            <person name="Oren A."/>
            <person name="Chaudhuri R.R."/>
            <person name="La Ragione R."/>
            <person name="Hildebrand F."/>
            <person name="Pallen M.J."/>
        </authorList>
    </citation>
    <scope>NUCLEOTIDE SEQUENCE</scope>
    <source>
        <strain evidence="7">6086</strain>
    </source>
</reference>
<feature type="compositionally biased region" description="Basic and acidic residues" evidence="6">
    <location>
        <begin position="21"/>
        <end position="35"/>
    </location>
</feature>
<sequence length="434" mass="48192">MRKQAEGKKPARRKPAAHSTRRPEHAARSGQKPEQRQPAAGFAVQRPRSERCPYSRKCGGCQLQNLEYPDQLRWKQRLIERLIGRFCSVAPILGMDEPYHYRCKVQAAFGVVRGKFVCGIYQSSTHHIIPVDHCRIEDENAGRIIADIRALLPKFHIVPYNEDTQRGVLRHVLVRRGYATGQYLVALVTGTPVLPAKNNFIRALLKLHPEITTVVLNINRKRTSMVLGDEEQTLYGSGTIEDELCGLRFRISASSFYQVNPVQTERLYRAAIEMAQLTGTETVLDAYCGVGTIGLAASAKAGKVIGVELNPAAARDAAENARRNGVKNARFYAGDAGEFLRETAGAGEKIDVVLMDPPRAGSSREFLAAVCQTAPSRVVYISCNPETQARDLAYLTSHGYRAERAQPVDMFPWTHHCENIVSLTRRETGAGQRA</sequence>
<dbReference type="GO" id="GO:0070475">
    <property type="term" value="P:rRNA base methylation"/>
    <property type="evidence" value="ECO:0007669"/>
    <property type="project" value="TreeGrafter"/>
</dbReference>
<feature type="compositionally biased region" description="Basic residues" evidence="6">
    <location>
        <begin position="10"/>
        <end position="20"/>
    </location>
</feature>